<name>A0A3R9K4V4_STRMT</name>
<feature type="compositionally biased region" description="Polar residues" evidence="1">
    <location>
        <begin position="211"/>
        <end position="259"/>
    </location>
</feature>
<dbReference type="Proteomes" id="UP000280535">
    <property type="component" value="Unassembled WGS sequence"/>
</dbReference>
<keyword evidence="2" id="KW-0812">Transmembrane</keyword>
<dbReference type="EMBL" id="RJOA01000001">
    <property type="protein sequence ID" value="RSJ00005.1"/>
    <property type="molecule type" value="Genomic_DNA"/>
</dbReference>
<sequence>MRRTIVKNYKDILKSKNTIFTIIIVVGLGLLIGLVIHQEHIQAERGNIALSRQHKNGQDVEQVKNAIKDFNIGSETIIEDWKKIQELKPTSDEGKKTLADFLTSTADKITNHYTEKALKLDIKESDSQFEDKQTLETAITSLQKILEIIKSVNSTREQATIDEKIKPIQELISKFQKQVEVLTKKEEQKSNKKETETTSSEGERETHSSEGGSYTPTYTGSNGNRYNSQAPASEQYSSDGARSGENTATNTRDQATDTAGAQGDTNTNNNSNNAEVRDTNSNNRTNSAGETPESRQP</sequence>
<evidence type="ECO:0000256" key="1">
    <source>
        <dbReference type="SAM" id="MobiDB-lite"/>
    </source>
</evidence>
<protein>
    <submittedName>
        <fullName evidence="3">Uncharacterized protein</fullName>
    </submittedName>
</protein>
<comment type="caution">
    <text evidence="3">The sequence shown here is derived from an EMBL/GenBank/DDBJ whole genome shotgun (WGS) entry which is preliminary data.</text>
</comment>
<organism evidence="3 4">
    <name type="scientific">Streptococcus mitis</name>
    <dbReference type="NCBI Taxonomy" id="28037"/>
    <lineage>
        <taxon>Bacteria</taxon>
        <taxon>Bacillati</taxon>
        <taxon>Bacillota</taxon>
        <taxon>Bacilli</taxon>
        <taxon>Lactobacillales</taxon>
        <taxon>Streptococcaceae</taxon>
        <taxon>Streptococcus</taxon>
        <taxon>Streptococcus mitis group</taxon>
    </lineage>
</organism>
<evidence type="ECO:0000313" key="4">
    <source>
        <dbReference type="Proteomes" id="UP000280535"/>
    </source>
</evidence>
<feature type="transmembrane region" description="Helical" evidence="2">
    <location>
        <begin position="20"/>
        <end position="37"/>
    </location>
</feature>
<feature type="compositionally biased region" description="Polar residues" evidence="1">
    <location>
        <begin position="279"/>
        <end position="291"/>
    </location>
</feature>
<evidence type="ECO:0000313" key="3">
    <source>
        <dbReference type="EMBL" id="RSJ00005.1"/>
    </source>
</evidence>
<reference evidence="3 4" key="1">
    <citation type="submission" date="2018-11" db="EMBL/GenBank/DDBJ databases">
        <title>Species Designations Belie Phenotypic and Genotypic Heterogeneity in Oral Streptococci.</title>
        <authorList>
            <person name="Velsko I."/>
        </authorList>
    </citation>
    <scope>NUCLEOTIDE SEQUENCE [LARGE SCALE GENOMIC DNA]</scope>
    <source>
        <strain evidence="3 4">BCC49</strain>
    </source>
</reference>
<keyword evidence="2" id="KW-1133">Transmembrane helix</keyword>
<keyword evidence="2" id="KW-0472">Membrane</keyword>
<feature type="region of interest" description="Disordered" evidence="1">
    <location>
        <begin position="183"/>
        <end position="297"/>
    </location>
</feature>
<proteinExistence type="predicted"/>
<feature type="compositionally biased region" description="Basic and acidic residues" evidence="1">
    <location>
        <begin position="183"/>
        <end position="208"/>
    </location>
</feature>
<gene>
    <name evidence="3" type="ORF">D8843_00220</name>
</gene>
<evidence type="ECO:0000256" key="2">
    <source>
        <dbReference type="SAM" id="Phobius"/>
    </source>
</evidence>
<accession>A0A3R9K4V4</accession>
<dbReference type="AlphaFoldDB" id="A0A3R9K4V4"/>